<keyword evidence="1" id="KW-1133">Transmembrane helix</keyword>
<dbReference type="AlphaFoldDB" id="A0AAF0DJ07"/>
<reference evidence="2" key="1">
    <citation type="submission" date="2023-03" db="EMBL/GenBank/DDBJ databases">
        <title>Emydomyces testavorans Genome Sequence.</title>
        <authorList>
            <person name="Hoyer L."/>
        </authorList>
    </citation>
    <scope>NUCLEOTIDE SEQUENCE</scope>
    <source>
        <strain evidence="2">16-2883</strain>
    </source>
</reference>
<dbReference type="Proteomes" id="UP001219355">
    <property type="component" value="Chromosome 3"/>
</dbReference>
<keyword evidence="1" id="KW-0812">Transmembrane</keyword>
<keyword evidence="1" id="KW-0472">Membrane</keyword>
<evidence type="ECO:0000313" key="3">
    <source>
        <dbReference type="Proteomes" id="UP001219355"/>
    </source>
</evidence>
<feature type="transmembrane region" description="Helical" evidence="1">
    <location>
        <begin position="519"/>
        <end position="540"/>
    </location>
</feature>
<sequence length="562" mass="64011">MSGLDWQNYPVGLASYSPALDDGQLCQRELKSKATSWRSEKYPATSRVLVYDHDHGVGALRFILKSLLAVAARCFDFISSQLSAEFPKACLFNINGDEDTWKKHSCNDETLSQLLAGKQPQIRFILLESTPHERVLNSIQNNSVATEVLKANGLLDEKTGATVSHMELSDTNEVADELNISLDSLLKVLTRYDIPPAACSHIRGQEQIFGSRISRHDRNQVACYDFWYAIRARAYVRVVDKEADLKMTIVTHYDVKSQATVILLKYRSFNDLPRPLKIDLKDKLLDFIVNPSTATLATNPFSLHLLHFNSAIQYYRRAARDPRDSVRKEEIKAHGGEADLSEIDLRRLHLTLTSLDQDKVQLNFILGVISSLRVQHDRFYRLVKGVRDPDQHDWLYTRVEEEYARFENQITYFKTSIEDVATRAQRLLDLLFNLSTRHSTHSSARMAEESMKESASMSTIAIVTMIFLPGTFVAVRDEATSLLIPTFAANGFLGTNLVGGPNAPDNKPRGTRILVSSQWWIFPAVTIPLTLLTLLIWYSWKLYVERMVRRRIMMDKMKHGEV</sequence>
<organism evidence="2 3">
    <name type="scientific">Emydomyces testavorans</name>
    <dbReference type="NCBI Taxonomy" id="2070801"/>
    <lineage>
        <taxon>Eukaryota</taxon>
        <taxon>Fungi</taxon>
        <taxon>Dikarya</taxon>
        <taxon>Ascomycota</taxon>
        <taxon>Pezizomycotina</taxon>
        <taxon>Eurotiomycetes</taxon>
        <taxon>Eurotiomycetidae</taxon>
        <taxon>Onygenales</taxon>
        <taxon>Nannizziopsiaceae</taxon>
        <taxon>Emydomyces</taxon>
    </lineage>
</organism>
<evidence type="ECO:0000256" key="1">
    <source>
        <dbReference type="SAM" id="Phobius"/>
    </source>
</evidence>
<accession>A0AAF0DJ07</accession>
<proteinExistence type="predicted"/>
<dbReference type="EMBL" id="CP120629">
    <property type="protein sequence ID" value="WEW59164.1"/>
    <property type="molecule type" value="Genomic_DNA"/>
</dbReference>
<protein>
    <submittedName>
        <fullName evidence="2">Uncharacterized protein</fullName>
    </submittedName>
</protein>
<feature type="transmembrane region" description="Helical" evidence="1">
    <location>
        <begin position="482"/>
        <end position="499"/>
    </location>
</feature>
<gene>
    <name evidence="2" type="ORF">PRK78_004633</name>
</gene>
<evidence type="ECO:0000313" key="2">
    <source>
        <dbReference type="EMBL" id="WEW59164.1"/>
    </source>
</evidence>
<feature type="transmembrane region" description="Helical" evidence="1">
    <location>
        <begin position="455"/>
        <end position="475"/>
    </location>
</feature>
<keyword evidence="3" id="KW-1185">Reference proteome</keyword>
<name>A0AAF0DJ07_9EURO</name>